<feature type="compositionally biased region" description="Basic residues" evidence="1">
    <location>
        <begin position="551"/>
        <end position="562"/>
    </location>
</feature>
<reference evidence="5 6" key="1">
    <citation type="submission" date="2014-11" db="EMBL/GenBank/DDBJ databases">
        <title>Comparative genomic analysis of Cryptosporidium hominis reveals occurrence of genetic recombination in virulent subtypes.</title>
        <authorList>
            <person name="Guo Y."/>
            <person name="Tang K."/>
            <person name="Frace M."/>
            <person name="Li N."/>
            <person name="Roellig D.M."/>
            <person name="Sammons S."/>
            <person name="Knipe K."/>
            <person name="Rowe L."/>
            <person name="Feng Y."/>
            <person name="Xiao L."/>
        </authorList>
    </citation>
    <scope>NUCLEOTIDE SEQUENCE [LARGE SCALE GENOMIC DNA]</scope>
    <source>
        <strain evidence="5">30976</strain>
    </source>
</reference>
<keyword evidence="6" id="KW-1185">Reference proteome</keyword>
<dbReference type="InterPro" id="IPR056551">
    <property type="entry name" value="Beta-prop_NOL10_N"/>
</dbReference>
<dbReference type="Pfam" id="PF23097">
    <property type="entry name" value="NOL10_2nd"/>
    <property type="match status" value="1"/>
</dbReference>
<dbReference type="SUPFAM" id="SSF50978">
    <property type="entry name" value="WD40 repeat-like"/>
    <property type="match status" value="1"/>
</dbReference>
<dbReference type="GO" id="GO:0030686">
    <property type="term" value="C:90S preribosome"/>
    <property type="evidence" value="ECO:0007669"/>
    <property type="project" value="TreeGrafter"/>
</dbReference>
<sequence length="594" mass="68520">MYHVQYTLGGQPIYDFSRGKSLPEYLEDAKKQKKSIKHESEFKNRVEILQNFDFSVASSRIRVSPDKQFIAGTGTYPPELRMFDTKELSMKFMRRFDFEVHDFIFLSEDYKKLAFLMTDRVIEFHSQGGRHCRIRVPKQGRSMEYLSNAAELFIFGSTNEVYRLDLESGMFLAPLETNLEYINTGKISSTLPLILLGGERGKIELWDLRDKSMAASLKIDSISNNNNNNNNNDMNQLLSTEDSSKFDWFNTVFNSGYESITTSTFSKDGLRFTLGLSTGNIVIYDVRSSKPLQVKSHRNDLPIMDLHYTYCHDFGKDVLVTADRQNIKIWDELCENITNNSNNGLMATINSDFPISSICTYPDSGLIMATGDQSRIGMYYAPMLGIAPSWCSFLDSITEELEEEHLKKDYSLKSSRIYDEYQFVTQEQLKEWGVEHLIGSSFLKAYLHGYLMNSKLFNDLRDIINPFDYDKYRKDLIKKKLQEKSSMRMKIPINNNKQTIINNKNVSKYNQEFAEKLGKQARGEVESSDNDDDNDDDIHNSTKNKNSKSSIKIRKSKQKLKKGQQERAQSLLSDDRFSKLFSDADFIIDDNEVA</sequence>
<dbReference type="InterPro" id="IPR040382">
    <property type="entry name" value="NOL10/Enp2"/>
</dbReference>
<feature type="compositionally biased region" description="Low complexity" evidence="1">
    <location>
        <begin position="541"/>
        <end position="550"/>
    </location>
</feature>
<feature type="compositionally biased region" description="Acidic residues" evidence="1">
    <location>
        <begin position="526"/>
        <end position="536"/>
    </location>
</feature>
<evidence type="ECO:0000313" key="5">
    <source>
        <dbReference type="EMBL" id="PPS97070.1"/>
    </source>
</evidence>
<dbReference type="Proteomes" id="UP001429100">
    <property type="component" value="Unassembled WGS sequence"/>
</dbReference>
<dbReference type="OrthoDB" id="273340at2759"/>
<evidence type="ECO:0000256" key="1">
    <source>
        <dbReference type="SAM" id="MobiDB-lite"/>
    </source>
</evidence>
<proteinExistence type="predicted"/>
<organism evidence="4">
    <name type="scientific">Cryptosporidium hominis</name>
    <dbReference type="NCBI Taxonomy" id="237895"/>
    <lineage>
        <taxon>Eukaryota</taxon>
        <taxon>Sar</taxon>
        <taxon>Alveolata</taxon>
        <taxon>Apicomplexa</taxon>
        <taxon>Conoidasida</taxon>
        <taxon>Coccidia</taxon>
        <taxon>Eucoccidiorida</taxon>
        <taxon>Eimeriorina</taxon>
        <taxon>Cryptosporidiidae</taxon>
        <taxon>Cryptosporidium</taxon>
    </lineage>
</organism>
<feature type="domain" description="Nucleolar protein 10-like N-terminal" evidence="3">
    <location>
        <begin position="13"/>
        <end position="245"/>
    </location>
</feature>
<dbReference type="VEuPathDB" id="CryptoDB:GY17_00001339"/>
<reference evidence="5 6" key="3">
    <citation type="submission" date="2017-10" db="EMBL/GenBank/DDBJ databases">
        <title>Consistent, comparative and evidence-based genome annotation and re-annotation for the closely-related species, Cryptosporidium parvum, C. hominis and C. tyzzeri.</title>
        <authorList>
            <person name="Baptista R.P."/>
            <person name="Li Y."/>
            <person name="Sateriale A."/>
            <person name="Striepen B."/>
            <person name="Kissinger J.C."/>
        </authorList>
    </citation>
    <scope>NUCLEOTIDE SEQUENCE [LARGE SCALE GENOMIC DNA]</scope>
    <source>
        <strain evidence="5">30976</strain>
    </source>
</reference>
<feature type="region of interest" description="Disordered" evidence="1">
    <location>
        <begin position="517"/>
        <end position="574"/>
    </location>
</feature>
<dbReference type="VEuPathDB" id="CryptoDB:CHUDEA1_3270"/>
<accession>A0A0S4TAR8</accession>
<evidence type="ECO:0000259" key="2">
    <source>
        <dbReference type="Pfam" id="PF23097"/>
    </source>
</evidence>
<evidence type="ECO:0000313" key="4">
    <source>
        <dbReference type="EMBL" id="CUV04282.1"/>
    </source>
</evidence>
<evidence type="ECO:0000259" key="3">
    <source>
        <dbReference type="Pfam" id="PF23098"/>
    </source>
</evidence>
<dbReference type="Pfam" id="PF23098">
    <property type="entry name" value="Beta-prop_NOL10_N"/>
    <property type="match status" value="2"/>
</dbReference>
<gene>
    <name evidence="4" type="ORF">CHUDEA1_3270</name>
    <name evidence="5" type="ORF">GY17_00001339</name>
</gene>
<dbReference type="EMBL" id="LN877947">
    <property type="protein sequence ID" value="CUV04282.1"/>
    <property type="molecule type" value="Genomic_DNA"/>
</dbReference>
<dbReference type="InterPro" id="IPR015943">
    <property type="entry name" value="WD40/YVTN_repeat-like_dom_sf"/>
</dbReference>
<name>A0A0S4TAR8_CRYHO</name>
<evidence type="ECO:0000313" key="6">
    <source>
        <dbReference type="Proteomes" id="UP001429100"/>
    </source>
</evidence>
<dbReference type="GO" id="GO:0000462">
    <property type="term" value="P:maturation of SSU-rRNA from tricistronic rRNA transcript (SSU-rRNA, 5.8S rRNA, LSU-rRNA)"/>
    <property type="evidence" value="ECO:0007669"/>
    <property type="project" value="TreeGrafter"/>
</dbReference>
<feature type="domain" description="Nucleolar protein 10-like N-terminal" evidence="3">
    <location>
        <begin position="263"/>
        <end position="406"/>
    </location>
</feature>
<feature type="domain" description="Nucleolar protein 10-like second" evidence="2">
    <location>
        <begin position="417"/>
        <end position="464"/>
    </location>
</feature>
<reference evidence="4" key="2">
    <citation type="submission" date="2015-08" db="EMBL/GenBank/DDBJ databases">
        <authorList>
            <person name="Babu N.S."/>
            <person name="Beckwith C.J."/>
            <person name="Beseler K.G."/>
            <person name="Brison A."/>
            <person name="Carone J.V."/>
            <person name="Caskin T.P."/>
            <person name="Diamond M."/>
            <person name="Durham M.E."/>
            <person name="Foxe J.M."/>
            <person name="Go M."/>
            <person name="Henderson B.A."/>
            <person name="Jones I.B."/>
            <person name="McGettigan J.A."/>
            <person name="Micheletti S.J."/>
            <person name="Nasrallah M.E."/>
            <person name="Ortiz D."/>
            <person name="Piller C.R."/>
            <person name="Privatt S.R."/>
            <person name="Schneider S.L."/>
            <person name="Sharp S."/>
            <person name="Smith T.C."/>
            <person name="Stanton J.D."/>
            <person name="Ullery H.E."/>
            <person name="Wilson R.J."/>
            <person name="Serrano M.G."/>
            <person name="Buck G."/>
            <person name="Lee V."/>
            <person name="Wang Y."/>
            <person name="Carvalho R."/>
            <person name="Voegtly L."/>
            <person name="Shi R."/>
            <person name="Duckworth R."/>
            <person name="Johnson A."/>
            <person name="Loviza R."/>
            <person name="Walstead R."/>
            <person name="Shah Z."/>
            <person name="Kiflezghi M."/>
            <person name="Wade K."/>
            <person name="Ball S.L."/>
            <person name="Bradley K.W."/>
            <person name="Asai D.J."/>
            <person name="Bowman C.A."/>
            <person name="Russell D.A."/>
            <person name="Pope W.H."/>
            <person name="Jacobs-Sera D."/>
            <person name="Hendrix R.W."/>
            <person name="Hatfull G.F."/>
        </authorList>
    </citation>
    <scope>NUCLEOTIDE SEQUENCE [LARGE SCALE GENOMIC DNA]</scope>
</reference>
<dbReference type="EMBL" id="JTAI01000044">
    <property type="protein sequence ID" value="PPS97070.1"/>
    <property type="molecule type" value="Genomic_DNA"/>
</dbReference>
<dbReference type="Proteomes" id="UP000199752">
    <property type="component" value="Chromosome 1"/>
</dbReference>
<dbReference type="VEuPathDB" id="CryptoDB:ChTU502y2012_412g0125"/>
<dbReference type="GO" id="GO:0032040">
    <property type="term" value="C:small-subunit processome"/>
    <property type="evidence" value="ECO:0007669"/>
    <property type="project" value="TreeGrafter"/>
</dbReference>
<dbReference type="PANTHER" id="PTHR14927:SF0">
    <property type="entry name" value="NUCLEOLAR PROTEIN 10"/>
    <property type="match status" value="1"/>
</dbReference>
<dbReference type="AlphaFoldDB" id="A0A0S4TAR8"/>
<dbReference type="InterPro" id="IPR056550">
    <property type="entry name" value="NOL10_2nd"/>
</dbReference>
<dbReference type="PANTHER" id="PTHR14927">
    <property type="entry name" value="NUCLEOLAR PROTEIN 10"/>
    <property type="match status" value="1"/>
</dbReference>
<dbReference type="InterPro" id="IPR036322">
    <property type="entry name" value="WD40_repeat_dom_sf"/>
</dbReference>
<protein>
    <submittedName>
        <fullName evidence="5">WD40-repeat containing protein</fullName>
    </submittedName>
</protein>
<dbReference type="Gene3D" id="2.130.10.10">
    <property type="entry name" value="YVTN repeat-like/Quinoprotein amine dehydrogenase"/>
    <property type="match status" value="1"/>
</dbReference>